<feature type="coiled-coil region" evidence="2">
    <location>
        <begin position="506"/>
        <end position="533"/>
    </location>
</feature>
<dbReference type="Gene3D" id="3.30.479.30">
    <property type="entry name" value="Band 7 domain"/>
    <property type="match status" value="1"/>
</dbReference>
<evidence type="ECO:0000313" key="5">
    <source>
        <dbReference type="Proteomes" id="UP001173578"/>
    </source>
</evidence>
<dbReference type="GO" id="GO:0012505">
    <property type="term" value="C:endomembrane system"/>
    <property type="evidence" value="ECO:0007669"/>
    <property type="project" value="UniProtKB-SubCell"/>
</dbReference>
<dbReference type="PANTHER" id="PTHR13806:SF31">
    <property type="entry name" value="FLOTILLIN-LIKE PROTEIN 1-RELATED"/>
    <property type="match status" value="1"/>
</dbReference>
<dbReference type="GO" id="GO:0005886">
    <property type="term" value="C:plasma membrane"/>
    <property type="evidence" value="ECO:0007669"/>
    <property type="project" value="TreeGrafter"/>
</dbReference>
<dbReference type="PANTHER" id="PTHR13806">
    <property type="entry name" value="FLOTILLIN-RELATED"/>
    <property type="match status" value="1"/>
</dbReference>
<dbReference type="RefSeq" id="WP_286485025.1">
    <property type="nucleotide sequence ID" value="NZ_JACALR010000001.1"/>
</dbReference>
<feature type="coiled-coil region" evidence="2">
    <location>
        <begin position="394"/>
        <end position="463"/>
    </location>
</feature>
<comment type="caution">
    <text evidence="4">The sequence shown here is derived from an EMBL/GenBank/DDBJ whole genome shotgun (WGS) entry which is preliminary data.</text>
</comment>
<evidence type="ECO:0000256" key="1">
    <source>
        <dbReference type="ARBA" id="ARBA00004308"/>
    </source>
</evidence>
<keyword evidence="3" id="KW-0812">Transmembrane</keyword>
<organism evidence="4 5">
    <name type="scientific">Empedobacter falsenii</name>
    <dbReference type="NCBI Taxonomy" id="343874"/>
    <lineage>
        <taxon>Bacteria</taxon>
        <taxon>Pseudomonadati</taxon>
        <taxon>Bacteroidota</taxon>
        <taxon>Flavobacteriia</taxon>
        <taxon>Flavobacteriales</taxon>
        <taxon>Weeksellaceae</taxon>
        <taxon>Empedobacter</taxon>
    </lineage>
</organism>
<dbReference type="AlphaFoldDB" id="A0AAW7DEI9"/>
<dbReference type="SUPFAM" id="SSF117892">
    <property type="entry name" value="Band 7/SPFH domain"/>
    <property type="match status" value="1"/>
</dbReference>
<gene>
    <name evidence="4" type="ORF">HX095_03580</name>
</gene>
<protein>
    <submittedName>
        <fullName evidence="4">Flotillin family protein</fullName>
    </submittedName>
</protein>
<keyword evidence="3" id="KW-1133">Transmembrane helix</keyword>
<dbReference type="InterPro" id="IPR036013">
    <property type="entry name" value="Band_7/SPFH_dom_sf"/>
</dbReference>
<proteinExistence type="predicted"/>
<keyword evidence="2" id="KW-0175">Coiled coil</keyword>
<accession>A0AAW7DEI9</accession>
<sequence>MTNFILLAVGVIVFIFIAFIVVLSVFYKKVPQGKAIVRTGVGGSQVAFNKGMYVIPVFHKMEIMDISIKKIDIARQQHDGLICKDNIRADIKVAFFVRVNKSVNDVINVAQNLGTERASEPETLKSIFEAKFSEALKTVGKKFDFIELYEARREFRDEILNIIGTDLNGYILDDCAIDYLEQTELQFLSPDNILDSEGIKKITELTAQQNMNANLIRREEEKVIKKQNVEAREAILELERQLAEKEERQRREIENIKAREEAEIAKVREEERLKAESVRITTEEQLAVQEENKLRQIIIAEKNKVRTDAIETERVEKDRALEQTERERIVTLAQIDKERSIEVEKKNIQGVIKERVLLEKGVIEEQQGVKDVEVYREVERQKQAGIIAASQEAEERLIETVKAAEASKIAAEQEAARQVIEADAQKQVAERKAQELLIDAEAKKEASAKEAEARKIIAEAQAKEEAAIGLSEAEVMVAKAEAEEKQGTVEASVIEKKAEALRKEGLAQAEVVREKALAEAKGIEEKAEAMKKLDGVGKEHEEFKLQLQKEKDIELAHINIQKDIAGAQAEVLSTALKSAKIDIVGGETMFFENIVKQVSNAKGFDHLIDNSKHVTDIKNALIDEDGGSDLAGKVRSLADKYGISSNDIKNLTITAALIKLQQAASVSGNSEDTGFINSLFGIANQLGVSNKKIG</sequence>
<reference evidence="4" key="1">
    <citation type="submission" date="2020-06" db="EMBL/GenBank/DDBJ databases">
        <authorList>
            <person name="Dong N."/>
        </authorList>
    </citation>
    <scope>NUCLEOTIDE SEQUENCE</scope>
    <source>
        <strain evidence="4">210</strain>
    </source>
</reference>
<feature type="coiled-coil region" evidence="2">
    <location>
        <begin position="221"/>
        <end position="270"/>
    </location>
</feature>
<feature type="transmembrane region" description="Helical" evidence="3">
    <location>
        <begin position="6"/>
        <end position="27"/>
    </location>
</feature>
<dbReference type="Proteomes" id="UP001173578">
    <property type="component" value="Unassembled WGS sequence"/>
</dbReference>
<evidence type="ECO:0000313" key="4">
    <source>
        <dbReference type="EMBL" id="MDM1550283.1"/>
    </source>
</evidence>
<dbReference type="InterPro" id="IPR027705">
    <property type="entry name" value="Flotillin_fam"/>
</dbReference>
<keyword evidence="3" id="KW-0472">Membrane</keyword>
<name>A0AAW7DEI9_9FLAO</name>
<reference evidence="4" key="2">
    <citation type="journal article" date="2022" name="Sci. Total Environ.">
        <title>Prevalence, transmission, and molecular epidemiology of tet(X)-positive bacteria among humans, animals, and environmental niches in China: An epidemiological, and genomic-based study.</title>
        <authorList>
            <person name="Dong N."/>
            <person name="Zeng Y."/>
            <person name="Cai C."/>
            <person name="Sun C."/>
            <person name="Lu J."/>
            <person name="Liu C."/>
            <person name="Zhou H."/>
            <person name="Sun Q."/>
            <person name="Shu L."/>
            <person name="Wang H."/>
            <person name="Wang Y."/>
            <person name="Wang S."/>
            <person name="Wu C."/>
            <person name="Chan E.W."/>
            <person name="Chen G."/>
            <person name="Shen Z."/>
            <person name="Chen S."/>
            <person name="Zhang R."/>
        </authorList>
    </citation>
    <scope>NUCLEOTIDE SEQUENCE</scope>
    <source>
        <strain evidence="4">210</strain>
    </source>
</reference>
<evidence type="ECO:0000256" key="2">
    <source>
        <dbReference type="SAM" id="Coils"/>
    </source>
</evidence>
<evidence type="ECO:0000256" key="3">
    <source>
        <dbReference type="SAM" id="Phobius"/>
    </source>
</evidence>
<dbReference type="EMBL" id="JACALR010000001">
    <property type="protein sequence ID" value="MDM1550283.1"/>
    <property type="molecule type" value="Genomic_DNA"/>
</dbReference>
<comment type="subcellular location">
    <subcellularLocation>
        <location evidence="1">Endomembrane system</location>
    </subcellularLocation>
</comment>